<dbReference type="NCBIfam" id="TIGR01167">
    <property type="entry name" value="LPXTG_anchor"/>
    <property type="match status" value="1"/>
</dbReference>
<feature type="compositionally biased region" description="Basic and acidic residues" evidence="6">
    <location>
        <begin position="1246"/>
        <end position="1264"/>
    </location>
</feature>
<feature type="domain" description="Gram-positive cocci surface proteins LPxTG" evidence="8">
    <location>
        <begin position="1489"/>
        <end position="1525"/>
    </location>
</feature>
<protein>
    <recommendedName>
        <fullName evidence="8">Gram-positive cocci surface proteins LPxTG domain-containing protein</fullName>
    </recommendedName>
</protein>
<keyword evidence="2" id="KW-0964">Secreted</keyword>
<feature type="compositionally biased region" description="Polar residues" evidence="6">
    <location>
        <begin position="754"/>
        <end position="770"/>
    </location>
</feature>
<feature type="region of interest" description="Disordered" evidence="6">
    <location>
        <begin position="748"/>
        <end position="853"/>
    </location>
</feature>
<evidence type="ECO:0000256" key="4">
    <source>
        <dbReference type="ARBA" id="ARBA00023088"/>
    </source>
</evidence>
<keyword evidence="7" id="KW-0812">Transmembrane</keyword>
<dbReference type="EMBL" id="NGKB01000012">
    <property type="protein sequence ID" value="RSU11988.1"/>
    <property type="molecule type" value="Genomic_DNA"/>
</dbReference>
<accession>A0A430AVA2</accession>
<evidence type="ECO:0000256" key="1">
    <source>
        <dbReference type="ARBA" id="ARBA00022512"/>
    </source>
</evidence>
<organism evidence="9 10">
    <name type="scientific">Vagococcus carniphilus</name>
    <dbReference type="NCBI Taxonomy" id="218144"/>
    <lineage>
        <taxon>Bacteria</taxon>
        <taxon>Bacillati</taxon>
        <taxon>Bacillota</taxon>
        <taxon>Bacilli</taxon>
        <taxon>Lactobacillales</taxon>
        <taxon>Enterococcaceae</taxon>
        <taxon>Vagococcus</taxon>
    </lineage>
</organism>
<dbReference type="RefSeq" id="WP_126795404.1">
    <property type="nucleotide sequence ID" value="NZ_CP060720.1"/>
</dbReference>
<evidence type="ECO:0000313" key="10">
    <source>
        <dbReference type="Proteomes" id="UP000288028"/>
    </source>
</evidence>
<evidence type="ECO:0000256" key="2">
    <source>
        <dbReference type="ARBA" id="ARBA00022525"/>
    </source>
</evidence>
<sequence>MEEQQTQALENLDKVVKATKEKINADDNLTKAQKEEQLTTVDNASDTAKKAINESKTADELKLALENGTKDIESKYHPGAPLDEQKTTALVDLDKVITDTKEKINGDTNLTETEKKEQLKEVDDAAAVAKKEISDATNAENLSKALEKGTKDIESKYHPGTPLDKQKEKALTDLEKVMTDTKKAIDADPTLTKEEKEVQKKAVNETGQLTKDAINGTNTADELEKAVETGTASIIKEHKPGDGLDVRKEASKELIDKAVAETKEAIKNDPTLTKEEKEVQTKLAEEAGETAKEVINKAENADQINQETAKGIEIVNNQHKSGDSLDLRKEEAKKAIDEEAKLIKEKIANEPTLTKEEKEIQSNKVDEEASKAKESIDEATTADSVDEAKGKGIELIDKQYQPGTSLDVRKEAAKDAIDEEAKLIKEKIANEPTLTKEEKEIQSNKVDEEASKAKETIDEATTADSVDEAKGKGIELIDNQYQPGSSLDVRKEAAKDAIDEEAKIVKEKIANDSTLTAEEKEIQSNKVDGKALKAKETIDAATTADNVDEAKGKGIELIDKQYQPGSSLDVRKDSAKEAIDAEAAKIKERINNDPTLTAEEKAIQSGGVDQEVVNAKDAIDAATTADGVDEAKGKGIELIDKQHQSGNSLDTRKDSAKEAIDAEAAKIKERINNDPTLTAEEKTAQSGGVDQEATNAKSAIDAATTADGVDEAKGKGIELINNQYQPGVSIDSRKEAAKKAIDQEANLIKERINNDPTLTNEEKASQSSNADAEAVKAKESIDAAVDANGVDSSKGQGITNIDNQYQTSQPLEERKEAAKAGIDEATQSAKERIANDLTLTDEEKATQSAGVDAEAAKAKEAIDAAVDASGVDSSKGQGVTNIDNNYQPGTALNERKELAKADIDEAAQATKEKINNDPTLTDEEKATQSAGVDEAATKAKETIDAAVDANGVDRAKGEGITNIDKNYQPGTPLNKRKELAKADIDEAAKATKEKINNDVTLTNEEKATQSAGVDEAATKAKEAIDAAESADAVDASKGEGITNIDKAYQPGSALDLRKEEAKKAIDAAAKATKEKINNDATLTKAEKEKQSNSVDTEATKAKKAIDVAETADAVDASKGEGITNIDKAYQPGSALDLRKEDAKKAIDEAAKVTKEKINNDVTLTKEEKKKQNDVVDAEATKAKKAIDVAKTADAVDASKGEGITNIDKAYQPGSALDLRKEDAKKAIDEAAKATKEKINNDATLTKAEKEKQSDAVDTEATKAKKAIDVAKTADAVDASKGEGITNIDKAYQPGSALDLRKEEAKKAIDEAAKATKEKINNDVTLTKEEKKKQNDAVDAEAKKAKAAIVAAKTPDEIDQAKGQGITDVSKQHESGKAINEQKEIAKNELDKVAEATKEKIRNDENLTNSQKEAQIKAVDEALVKAKIEIDKATTADAIVKTKLESITLVESQYKPGKKITGINTGGKGTSSGGGYTSSGTSGKTGYSALPKTGSEQNGYLAGLVGFVLSGLALLGFRKRRETEEK</sequence>
<name>A0A430AVA2_9ENTE</name>
<dbReference type="InterPro" id="IPR011439">
    <property type="entry name" value="DUF1542"/>
</dbReference>
<keyword evidence="7" id="KW-1133">Transmembrane helix</keyword>
<feature type="compositionally biased region" description="Polar residues" evidence="6">
    <location>
        <begin position="871"/>
        <end position="888"/>
    </location>
</feature>
<gene>
    <name evidence="9" type="ORF">CBF28_11490</name>
</gene>
<evidence type="ECO:0000313" key="9">
    <source>
        <dbReference type="EMBL" id="RSU11988.1"/>
    </source>
</evidence>
<feature type="coiled-coil region" evidence="5">
    <location>
        <begin position="2"/>
        <end position="35"/>
    </location>
</feature>
<keyword evidence="10" id="KW-1185">Reference proteome</keyword>
<dbReference type="GeneID" id="95579204"/>
<feature type="compositionally biased region" description="Low complexity" evidence="6">
    <location>
        <begin position="1477"/>
        <end position="1487"/>
    </location>
</feature>
<feature type="coiled-coil region" evidence="5">
    <location>
        <begin position="1297"/>
        <end position="1347"/>
    </location>
</feature>
<feature type="region of interest" description="Disordered" evidence="6">
    <location>
        <begin position="909"/>
        <end position="935"/>
    </location>
</feature>
<feature type="compositionally biased region" description="Basic and acidic residues" evidence="6">
    <location>
        <begin position="811"/>
        <end position="822"/>
    </location>
</feature>
<dbReference type="Proteomes" id="UP000288028">
    <property type="component" value="Unassembled WGS sequence"/>
</dbReference>
<keyword evidence="3" id="KW-0732">Signal</keyword>
<feature type="region of interest" description="Disordered" evidence="6">
    <location>
        <begin position="635"/>
        <end position="696"/>
    </location>
</feature>
<feature type="compositionally biased region" description="Gly residues" evidence="6">
    <location>
        <begin position="1463"/>
        <end position="1476"/>
    </location>
</feature>
<proteinExistence type="predicted"/>
<evidence type="ECO:0000256" key="7">
    <source>
        <dbReference type="SAM" id="Phobius"/>
    </source>
</evidence>
<dbReference type="InterPro" id="IPR019931">
    <property type="entry name" value="LPXTG_anchor"/>
</dbReference>
<feature type="region of interest" description="Disordered" evidence="6">
    <location>
        <begin position="869"/>
        <end position="888"/>
    </location>
</feature>
<keyword evidence="5" id="KW-0175">Coiled coil</keyword>
<reference evidence="9 10" key="1">
    <citation type="submission" date="2017-05" db="EMBL/GenBank/DDBJ databases">
        <title>Vagococcus spp. assemblies.</title>
        <authorList>
            <person name="Gulvik C.A."/>
        </authorList>
    </citation>
    <scope>NUCLEOTIDE SEQUENCE [LARGE SCALE GENOMIC DNA]</scope>
    <source>
        <strain evidence="9 10">SS1714</strain>
    </source>
</reference>
<feature type="region of interest" description="Disordered" evidence="6">
    <location>
        <begin position="150"/>
        <end position="169"/>
    </location>
</feature>
<keyword evidence="7" id="KW-0472">Membrane</keyword>
<dbReference type="OrthoDB" id="2326315at2"/>
<feature type="compositionally biased region" description="Basic and acidic residues" evidence="6">
    <location>
        <begin position="433"/>
        <end position="457"/>
    </location>
</feature>
<feature type="compositionally biased region" description="Basic and acidic residues" evidence="6">
    <location>
        <begin position="351"/>
        <end position="376"/>
    </location>
</feature>
<keyword evidence="1" id="KW-0134">Cell wall</keyword>
<dbReference type="PROSITE" id="PS50847">
    <property type="entry name" value="GRAM_POS_ANCHORING"/>
    <property type="match status" value="1"/>
</dbReference>
<keyword evidence="4" id="KW-0572">Peptidoglycan-anchor</keyword>
<feature type="region of interest" description="Disordered" evidence="6">
    <location>
        <begin position="433"/>
        <end position="466"/>
    </location>
</feature>
<feature type="region of interest" description="Disordered" evidence="6">
    <location>
        <begin position="351"/>
        <end position="385"/>
    </location>
</feature>
<dbReference type="Pfam" id="PF07564">
    <property type="entry name" value="DUF1542"/>
    <property type="match status" value="17"/>
</dbReference>
<feature type="compositionally biased region" description="Polar residues" evidence="6">
    <location>
        <begin position="684"/>
        <end position="696"/>
    </location>
</feature>
<evidence type="ECO:0000256" key="5">
    <source>
        <dbReference type="SAM" id="Coils"/>
    </source>
</evidence>
<dbReference type="Pfam" id="PF00746">
    <property type="entry name" value="Gram_pos_anchor"/>
    <property type="match status" value="1"/>
</dbReference>
<feature type="compositionally biased region" description="Basic and acidic residues" evidence="6">
    <location>
        <begin position="650"/>
        <end position="672"/>
    </location>
</feature>
<feature type="transmembrane region" description="Helical" evidence="7">
    <location>
        <begin position="1498"/>
        <end position="1516"/>
    </location>
</feature>
<feature type="compositionally biased region" description="Polar residues" evidence="6">
    <location>
        <begin position="790"/>
        <end position="810"/>
    </location>
</feature>
<comment type="caution">
    <text evidence="9">The sequence shown here is derived from an EMBL/GenBank/DDBJ whole genome shotgun (WGS) entry which is preliminary data.</text>
</comment>
<evidence type="ECO:0000259" key="8">
    <source>
        <dbReference type="PROSITE" id="PS50847"/>
    </source>
</evidence>
<feature type="region of interest" description="Disordered" evidence="6">
    <location>
        <begin position="1244"/>
        <end position="1264"/>
    </location>
</feature>
<feature type="coiled-coil region" evidence="5">
    <location>
        <begin position="1378"/>
        <end position="1428"/>
    </location>
</feature>
<feature type="region of interest" description="Disordered" evidence="6">
    <location>
        <begin position="1463"/>
        <end position="1491"/>
    </location>
</feature>
<evidence type="ECO:0000256" key="3">
    <source>
        <dbReference type="ARBA" id="ARBA00022729"/>
    </source>
</evidence>
<evidence type="ECO:0000256" key="6">
    <source>
        <dbReference type="SAM" id="MobiDB-lite"/>
    </source>
</evidence>